<dbReference type="Pfam" id="PF00497">
    <property type="entry name" value="SBP_bac_3"/>
    <property type="match status" value="1"/>
</dbReference>
<dbReference type="PROSITE" id="PS01039">
    <property type="entry name" value="SBP_BACTERIAL_3"/>
    <property type="match status" value="1"/>
</dbReference>
<dbReference type="Proteomes" id="UP000266042">
    <property type="component" value="Unassembled WGS sequence"/>
</dbReference>
<accession>A0A398DH19</accession>
<dbReference type="RefSeq" id="WP_119089753.1">
    <property type="nucleotide sequence ID" value="NZ_QXIW01000011.1"/>
</dbReference>
<dbReference type="InterPro" id="IPR001638">
    <property type="entry name" value="Solute-binding_3/MltF_N"/>
</dbReference>
<dbReference type="PROSITE" id="PS51257">
    <property type="entry name" value="PROKAR_LIPOPROTEIN"/>
    <property type="match status" value="1"/>
</dbReference>
<feature type="domain" description="Solute-binding protein family 3/N-terminal" evidence="5">
    <location>
        <begin position="32"/>
        <end position="255"/>
    </location>
</feature>
<dbReference type="PANTHER" id="PTHR35936">
    <property type="entry name" value="MEMBRANE-BOUND LYTIC MUREIN TRANSGLYCOSYLASE F"/>
    <property type="match status" value="1"/>
</dbReference>
<evidence type="ECO:0000313" key="6">
    <source>
        <dbReference type="EMBL" id="RIE14445.1"/>
    </source>
</evidence>
<comment type="similarity">
    <text evidence="2 4">Belongs to the bacterial solute-binding protein 3 family.</text>
</comment>
<dbReference type="EMBL" id="QXIX01000029">
    <property type="protein sequence ID" value="RIE14571.1"/>
    <property type="molecule type" value="Genomic_DNA"/>
</dbReference>
<dbReference type="GO" id="GO:0030313">
    <property type="term" value="C:cell envelope"/>
    <property type="evidence" value="ECO:0007669"/>
    <property type="project" value="UniProtKB-SubCell"/>
</dbReference>
<evidence type="ECO:0000256" key="4">
    <source>
        <dbReference type="RuleBase" id="RU003744"/>
    </source>
</evidence>
<sequence length="261" mass="28097">MKKTAFARIVVLIVVAAVIVTVSTGCKAKTGTLNWGTDPTYAPFEYADANNKPTGFDVELMEAIAVKMGKTSNLTSGAFDGLLLALQGKKFDAVCAAMTITADREKEVLFSIPYYRADMGIMYNPAKNTITKPEDLVGKTVGVQTGTTGEIDAKLITGVKVNSYPDIQLATLDLENGKIDAVVNDYPVCTTYASAHTELKVLDTTSMAGQDLTQVYGIAVRKDDTQLKSDIDAALRKAVADGTYASLYQKYFFASPPYLPK</sequence>
<comment type="subcellular location">
    <subcellularLocation>
        <location evidence="1">Cell envelope</location>
    </subcellularLocation>
</comment>
<evidence type="ECO:0000256" key="1">
    <source>
        <dbReference type="ARBA" id="ARBA00004196"/>
    </source>
</evidence>
<organism evidence="6 9">
    <name type="scientific">Candidatus Cryosericum hinesii</name>
    <dbReference type="NCBI Taxonomy" id="2290915"/>
    <lineage>
        <taxon>Bacteria</taxon>
        <taxon>Pseudomonadati</taxon>
        <taxon>Caldisericota/Cryosericota group</taxon>
        <taxon>Candidatus Cryosericota</taxon>
        <taxon>Candidatus Cryosericia</taxon>
        <taxon>Candidatus Cryosericales</taxon>
        <taxon>Candidatus Cryosericaceae</taxon>
        <taxon>Candidatus Cryosericum</taxon>
    </lineage>
</organism>
<dbReference type="InterPro" id="IPR018313">
    <property type="entry name" value="SBP_3_CS"/>
</dbReference>
<keyword evidence="3" id="KW-0732">Signal</keyword>
<dbReference type="CDD" id="cd13624">
    <property type="entry name" value="PBP2_Arg_Lys_His"/>
    <property type="match status" value="1"/>
</dbReference>
<dbReference type="SUPFAM" id="SSF53850">
    <property type="entry name" value="Periplasmic binding protein-like II"/>
    <property type="match status" value="1"/>
</dbReference>
<dbReference type="SMART" id="SM00062">
    <property type="entry name" value="PBPb"/>
    <property type="match status" value="1"/>
</dbReference>
<evidence type="ECO:0000313" key="9">
    <source>
        <dbReference type="Proteomes" id="UP000266042"/>
    </source>
</evidence>
<dbReference type="AlphaFoldDB" id="A0A398DH19"/>
<dbReference type="EMBL" id="QXIW01000011">
    <property type="protein sequence ID" value="RIE14445.1"/>
    <property type="molecule type" value="Genomic_DNA"/>
</dbReference>
<dbReference type="PANTHER" id="PTHR35936:SF17">
    <property type="entry name" value="ARGININE-BINDING EXTRACELLULAR PROTEIN ARTP"/>
    <property type="match status" value="1"/>
</dbReference>
<keyword evidence="8" id="KW-1185">Reference proteome</keyword>
<dbReference type="Gene3D" id="3.40.190.10">
    <property type="entry name" value="Periplasmic binding protein-like II"/>
    <property type="match status" value="2"/>
</dbReference>
<evidence type="ECO:0000256" key="3">
    <source>
        <dbReference type="ARBA" id="ARBA00022729"/>
    </source>
</evidence>
<evidence type="ECO:0000259" key="5">
    <source>
        <dbReference type="SMART" id="SM00062"/>
    </source>
</evidence>
<comment type="caution">
    <text evidence="6">The sequence shown here is derived from an EMBL/GenBank/DDBJ whole genome shotgun (WGS) entry which is preliminary data.</text>
</comment>
<protein>
    <submittedName>
        <fullName evidence="6">Basic amino acid ABC transporter substrate-binding protein</fullName>
    </submittedName>
</protein>
<proteinExistence type="inferred from homology"/>
<name>A0A398DH19_9BACT</name>
<gene>
    <name evidence="7" type="ORF">SMC2_02730</name>
    <name evidence="6" type="ORF">SMC3_01810</name>
</gene>
<reference evidence="8 9" key="1">
    <citation type="submission" date="2018-09" db="EMBL/GenBank/DDBJ databases">
        <title>Discovery and Ecogenomic Context for Candidatus Cryosericales, a Global Caldiserica Order Active in Thawing Permafrost.</title>
        <authorList>
            <person name="Martinez M.A."/>
            <person name="Woodcroft B.J."/>
            <person name="Ignacio Espinoza J.C."/>
            <person name="Zayed A."/>
            <person name="Singleton C.M."/>
            <person name="Boyd J."/>
            <person name="Li Y.-F."/>
            <person name="Purvine S."/>
            <person name="Maughan H."/>
            <person name="Hodgkins S.B."/>
            <person name="Anderson D."/>
            <person name="Sederholm M."/>
            <person name="Temperton B."/>
            <person name="Saleska S.R."/>
            <person name="Tyson G.W."/>
            <person name="Rich V.I."/>
        </authorList>
    </citation>
    <scope>NUCLEOTIDE SEQUENCE [LARGE SCALE GENOMIC DNA]</scope>
    <source>
        <strain evidence="7 8">SMC2</strain>
        <strain evidence="6 9">SMC3</strain>
    </source>
</reference>
<dbReference type="Proteomes" id="UP000265724">
    <property type="component" value="Unassembled WGS sequence"/>
</dbReference>
<evidence type="ECO:0000256" key="2">
    <source>
        <dbReference type="ARBA" id="ARBA00010333"/>
    </source>
</evidence>
<evidence type="ECO:0000313" key="8">
    <source>
        <dbReference type="Proteomes" id="UP000265724"/>
    </source>
</evidence>
<evidence type="ECO:0000313" key="7">
    <source>
        <dbReference type="EMBL" id="RIE14571.1"/>
    </source>
</evidence>